<reference evidence="5" key="3">
    <citation type="submission" date="2017-10" db="EMBL/GenBank/DDBJ databases">
        <authorList>
            <person name="Banno H."/>
            <person name="Chua N.-H."/>
        </authorList>
    </citation>
    <scope>NUCLEOTIDE SEQUENCE [LARGE SCALE GENOMIC DNA]</scope>
    <source>
        <strain evidence="5">Kuenenia_mbr1_ru-nijmegen</strain>
    </source>
</reference>
<evidence type="ECO:0000313" key="4">
    <source>
        <dbReference type="EMBL" id="QII09534.1"/>
    </source>
</evidence>
<evidence type="ECO:0000259" key="2">
    <source>
        <dbReference type="PROSITE" id="PS51201"/>
    </source>
</evidence>
<dbReference type="InterPro" id="IPR003148">
    <property type="entry name" value="RCK_N"/>
</dbReference>
<dbReference type="PANTHER" id="PTHR43833">
    <property type="entry name" value="POTASSIUM CHANNEL PROTEIN 2-RELATED-RELATED"/>
    <property type="match status" value="1"/>
</dbReference>
<dbReference type="EMBL" id="CP049055">
    <property type="protein sequence ID" value="QII09534.1"/>
    <property type="molecule type" value="Genomic_DNA"/>
</dbReference>
<protein>
    <submittedName>
        <fullName evidence="4">Potassium uptake system protein KrtA</fullName>
    </submittedName>
    <submittedName>
        <fullName evidence="3">Similar to potassium uptake system protein TrkA</fullName>
    </submittedName>
</protein>
<evidence type="ECO:0000313" key="5">
    <source>
        <dbReference type="EMBL" id="SOH04518.1"/>
    </source>
</evidence>
<name>Q1PUY6_KUEST</name>
<keyword evidence="1" id="KW-0175">Coiled coil</keyword>
<keyword evidence="6" id="KW-1185">Reference proteome</keyword>
<dbReference type="EMBL" id="LT934425">
    <property type="protein sequence ID" value="SOH04518.1"/>
    <property type="molecule type" value="Genomic_DNA"/>
</dbReference>
<dbReference type="InterPro" id="IPR050721">
    <property type="entry name" value="Trk_Ktr_HKT_K-transport"/>
</dbReference>
<gene>
    <name evidence="3" type="primary">trkA</name>
    <name evidence="4" type="synonym">krtA</name>
    <name evidence="5" type="synonym">trkA_2</name>
    <name evidence="4" type="ORF">KsCSTR_01550</name>
    <name evidence="5" type="ORF">KSMBR1_2020</name>
    <name evidence="3" type="ORF">kustc0302</name>
</gene>
<reference evidence="4 7" key="5">
    <citation type="submission" date="2020-02" db="EMBL/GenBank/DDBJ databases">
        <title>Newly sequenced genome of strain CSTR1 showed variability in Candidatus Kuenenia stuttgartiensis genomes.</title>
        <authorList>
            <person name="Ding C."/>
            <person name="Adrian L."/>
        </authorList>
    </citation>
    <scope>NUCLEOTIDE SEQUENCE [LARGE SCALE GENOMIC DNA]</scope>
    <source>
        <strain evidence="4 7">CSTR1</strain>
    </source>
</reference>
<dbReference type="InterPro" id="IPR036291">
    <property type="entry name" value="NAD(P)-bd_dom_sf"/>
</dbReference>
<dbReference type="Gene3D" id="3.40.50.720">
    <property type="entry name" value="NAD(P)-binding Rossmann-like Domain"/>
    <property type="match status" value="1"/>
</dbReference>
<dbReference type="InterPro" id="IPR036721">
    <property type="entry name" value="RCK_C_sf"/>
</dbReference>
<dbReference type="Proteomes" id="UP000501926">
    <property type="component" value="Chromosome"/>
</dbReference>
<dbReference type="Pfam" id="PF02254">
    <property type="entry name" value="TrkA_N"/>
    <property type="match status" value="1"/>
</dbReference>
<reference evidence="3" key="1">
    <citation type="journal article" date="2006" name="Nature">
        <title>Deciphering the evolution and metabolism of an anammox bacterium from a community genome.</title>
        <authorList>
            <person name="Strous M."/>
            <person name="Pelletier E."/>
            <person name="Mangenot S."/>
            <person name="Rattei T."/>
            <person name="Lehner A."/>
            <person name="Taylor M.W."/>
            <person name="Horn M."/>
            <person name="Daims H."/>
            <person name="Bartol-Mavel D."/>
            <person name="Wincker P."/>
            <person name="Barbe V."/>
            <person name="Fonknechten N."/>
            <person name="Vallenet D."/>
            <person name="Segurens B."/>
            <person name="Schenowitz-Truong C."/>
            <person name="Medigue C."/>
            <person name="Collingro A."/>
            <person name="Snel B."/>
            <person name="Dutilh B.E."/>
            <person name="OpDenCamp H.J.M."/>
            <person name="vanDerDrift C."/>
            <person name="Cirpus I."/>
            <person name="vanDePas-Schoonen K.T."/>
            <person name="Harhangi H.R."/>
            <person name="vanNiftrik L."/>
            <person name="Schmid M."/>
            <person name="Keltjens J."/>
            <person name="vanDeVossenberg J."/>
            <person name="Kartal B."/>
            <person name="Meier H."/>
            <person name="Frishman D."/>
            <person name="Huynen M.A."/>
            <person name="Mewes H."/>
            <person name="Weissenbach J."/>
            <person name="Jetten M.S.M."/>
            <person name="Wagner M."/>
            <person name="LePaslier D."/>
        </authorList>
    </citation>
    <scope>NUCLEOTIDE SEQUENCE</scope>
</reference>
<evidence type="ECO:0000313" key="6">
    <source>
        <dbReference type="Proteomes" id="UP000221734"/>
    </source>
</evidence>
<evidence type="ECO:0000256" key="1">
    <source>
        <dbReference type="SAM" id="Coils"/>
    </source>
</evidence>
<dbReference type="PROSITE" id="PS51201">
    <property type="entry name" value="RCK_N"/>
    <property type="match status" value="1"/>
</dbReference>
<organism evidence="3">
    <name type="scientific">Kuenenia stuttgartiensis</name>
    <dbReference type="NCBI Taxonomy" id="174633"/>
    <lineage>
        <taxon>Bacteria</taxon>
        <taxon>Pseudomonadati</taxon>
        <taxon>Planctomycetota</taxon>
        <taxon>Candidatus Brocadiia</taxon>
        <taxon>Candidatus Brocadiales</taxon>
        <taxon>Candidatus Brocadiaceae</taxon>
        <taxon>Candidatus Kuenenia</taxon>
    </lineage>
</organism>
<dbReference type="Gene3D" id="3.30.70.1450">
    <property type="entry name" value="Regulator of K+ conductance, C-terminal domain"/>
    <property type="match status" value="1"/>
</dbReference>
<dbReference type="EMBL" id="CT573073">
    <property type="protein sequence ID" value="CAJ71047.1"/>
    <property type="molecule type" value="Genomic_DNA"/>
</dbReference>
<reference evidence="3" key="2">
    <citation type="submission" date="2006-01" db="EMBL/GenBank/DDBJ databases">
        <authorList>
            <person name="Genoscope"/>
        </authorList>
    </citation>
    <scope>NUCLEOTIDE SEQUENCE</scope>
</reference>
<dbReference type="RefSeq" id="WP_099325226.1">
    <property type="nucleotide sequence ID" value="NZ_CP049055.1"/>
</dbReference>
<accession>Q1PUY6</accession>
<dbReference type="AlphaFoldDB" id="Q1PUY6"/>
<feature type="coiled-coil region" evidence="1">
    <location>
        <begin position="179"/>
        <end position="206"/>
    </location>
</feature>
<dbReference type="SUPFAM" id="SSF116726">
    <property type="entry name" value="TrkA C-terminal domain-like"/>
    <property type="match status" value="1"/>
</dbReference>
<dbReference type="OrthoDB" id="9776294at2"/>
<dbReference type="SUPFAM" id="SSF51735">
    <property type="entry name" value="NAD(P)-binding Rossmann-fold domains"/>
    <property type="match status" value="1"/>
</dbReference>
<dbReference type="Proteomes" id="UP000221734">
    <property type="component" value="Chromosome Kuenenia_stuttgartiensis_MBR1"/>
</dbReference>
<dbReference type="KEGG" id="kst:KSMBR1_2020"/>
<evidence type="ECO:0000313" key="7">
    <source>
        <dbReference type="Proteomes" id="UP000501926"/>
    </source>
</evidence>
<sequence>MRQFAVIGLGRFGFKVAEVLAKKGASVIAIDRRQDLIEKISDFVTKAIQIDSANEEALIASGIKEVDVAIISIGENIESSILTTALVKNIGINEIISRACTSLHAQILKMVGATRVIFPEEDMGVRVANSVLSPGILEYMELGADYTLAEIEAKKEWIGSTINVWDVKNNFGVNVVIIKRKIVETVEKAEEAKETEEAKEKEIKVLPTANYKIEEGDVFIILGDKKDIERFEKKWK</sequence>
<dbReference type="GO" id="GO:0006813">
    <property type="term" value="P:potassium ion transport"/>
    <property type="evidence" value="ECO:0007669"/>
    <property type="project" value="InterPro"/>
</dbReference>
<proteinExistence type="predicted"/>
<feature type="domain" description="RCK N-terminal" evidence="2">
    <location>
        <begin position="1"/>
        <end position="118"/>
    </location>
</feature>
<reference evidence="6" key="4">
    <citation type="submission" date="2017-10" db="EMBL/GenBank/DDBJ databases">
        <authorList>
            <person name="Frank J."/>
        </authorList>
    </citation>
    <scope>NUCLEOTIDE SEQUENCE [LARGE SCALE GENOMIC DNA]</scope>
</reference>
<evidence type="ECO:0000313" key="3">
    <source>
        <dbReference type="EMBL" id="CAJ71047.1"/>
    </source>
</evidence>
<dbReference type="PANTHER" id="PTHR43833:SF7">
    <property type="entry name" value="KTR SYSTEM POTASSIUM UPTAKE PROTEIN C"/>
    <property type="match status" value="1"/>
</dbReference>